<sequence length="271" mass="29969">MHELELNPSSDWRQRLGAVIDGTPVQRLITLLIIINAVILGLQTSPSIMADWGAPLLILDTFILACFVIELALRFVARGIGLLRDPWAVFDCLVVGIALVPASGPFAVLRALRVLRVLRLVSINPSMRKVVQALLASLPGMGSIVMLMGLVFYVAAVMATQLFGESFPEWFGNIGASLYTLFQVMTLESWSMGIVRPVMEEYPLAWLFFVPYILVATFMMLNLFIAVIVNAMQSTHEPDAEEQATVARAQAILDELRALRSEVAELRRNTP</sequence>
<keyword evidence="2 5" id="KW-0812">Transmembrane</keyword>
<comment type="subcellular location">
    <subcellularLocation>
        <location evidence="1">Membrane</location>
        <topology evidence="1">Multi-pass membrane protein</topology>
    </subcellularLocation>
</comment>
<gene>
    <name evidence="7" type="ORF">H3221_17685</name>
</gene>
<protein>
    <submittedName>
        <fullName evidence="7">Ion transporter</fullName>
    </submittedName>
</protein>
<keyword evidence="3 5" id="KW-1133">Transmembrane helix</keyword>
<dbReference type="SUPFAM" id="SSF81324">
    <property type="entry name" value="Voltage-gated potassium channels"/>
    <property type="match status" value="1"/>
</dbReference>
<name>A0A931GBR0_9PSED</name>
<dbReference type="InterPro" id="IPR005821">
    <property type="entry name" value="Ion_trans_dom"/>
</dbReference>
<dbReference type="GO" id="GO:0005248">
    <property type="term" value="F:voltage-gated sodium channel activity"/>
    <property type="evidence" value="ECO:0007669"/>
    <property type="project" value="TreeGrafter"/>
</dbReference>
<feature type="transmembrane region" description="Helical" evidence="5">
    <location>
        <begin position="88"/>
        <end position="112"/>
    </location>
</feature>
<dbReference type="EMBL" id="JACFYX010000017">
    <property type="protein sequence ID" value="MBG0836950.1"/>
    <property type="molecule type" value="Genomic_DNA"/>
</dbReference>
<dbReference type="InterPro" id="IPR043203">
    <property type="entry name" value="VGCC_Ca_Na"/>
</dbReference>
<evidence type="ECO:0000256" key="4">
    <source>
        <dbReference type="ARBA" id="ARBA00023136"/>
    </source>
</evidence>
<dbReference type="AlphaFoldDB" id="A0A931GBR0"/>
<dbReference type="PANTHER" id="PTHR10037:SF62">
    <property type="entry name" value="SODIUM CHANNEL PROTEIN 60E"/>
    <property type="match status" value="1"/>
</dbReference>
<evidence type="ECO:0000256" key="2">
    <source>
        <dbReference type="ARBA" id="ARBA00022692"/>
    </source>
</evidence>
<organism evidence="7 8">
    <name type="scientific">Pseudomonas chaetocerotis</name>
    <dbReference type="NCBI Taxonomy" id="2758695"/>
    <lineage>
        <taxon>Bacteria</taxon>
        <taxon>Pseudomonadati</taxon>
        <taxon>Pseudomonadota</taxon>
        <taxon>Gammaproteobacteria</taxon>
        <taxon>Pseudomonadales</taxon>
        <taxon>Pseudomonadaceae</taxon>
        <taxon>Pseudomonas</taxon>
    </lineage>
</organism>
<evidence type="ECO:0000259" key="6">
    <source>
        <dbReference type="Pfam" id="PF00520"/>
    </source>
</evidence>
<feature type="domain" description="Ion transport" evidence="6">
    <location>
        <begin position="26"/>
        <end position="236"/>
    </location>
</feature>
<evidence type="ECO:0000313" key="8">
    <source>
        <dbReference type="Proteomes" id="UP000596932"/>
    </source>
</evidence>
<evidence type="ECO:0000256" key="5">
    <source>
        <dbReference type="SAM" id="Phobius"/>
    </source>
</evidence>
<keyword evidence="8" id="KW-1185">Reference proteome</keyword>
<dbReference type="Gene3D" id="1.10.287.70">
    <property type="match status" value="1"/>
</dbReference>
<dbReference type="Gene3D" id="1.20.120.350">
    <property type="entry name" value="Voltage-gated potassium channels. Chain C"/>
    <property type="match status" value="1"/>
</dbReference>
<feature type="transmembrane region" description="Helical" evidence="5">
    <location>
        <begin position="25"/>
        <end position="42"/>
    </location>
</feature>
<evidence type="ECO:0000256" key="3">
    <source>
        <dbReference type="ARBA" id="ARBA00022989"/>
    </source>
</evidence>
<dbReference type="InterPro" id="IPR027359">
    <property type="entry name" value="Volt_channel_dom_sf"/>
</dbReference>
<keyword evidence="4 5" id="KW-0472">Membrane</keyword>
<feature type="transmembrane region" description="Helical" evidence="5">
    <location>
        <begin position="54"/>
        <end position="76"/>
    </location>
</feature>
<dbReference type="PANTHER" id="PTHR10037">
    <property type="entry name" value="VOLTAGE-GATED CATION CHANNEL CALCIUM AND SODIUM"/>
    <property type="match status" value="1"/>
</dbReference>
<comment type="caution">
    <text evidence="7">The sequence shown here is derived from an EMBL/GenBank/DDBJ whole genome shotgun (WGS) entry which is preliminary data.</text>
</comment>
<dbReference type="GO" id="GO:0001518">
    <property type="term" value="C:voltage-gated sodium channel complex"/>
    <property type="evidence" value="ECO:0007669"/>
    <property type="project" value="TreeGrafter"/>
</dbReference>
<dbReference type="Proteomes" id="UP000596932">
    <property type="component" value="Unassembled WGS sequence"/>
</dbReference>
<dbReference type="RefSeq" id="WP_196476088.1">
    <property type="nucleotide sequence ID" value="NZ_JACFYX020000013.1"/>
</dbReference>
<accession>A0A931GBR0</accession>
<feature type="transmembrane region" description="Helical" evidence="5">
    <location>
        <begin position="204"/>
        <end position="229"/>
    </location>
</feature>
<dbReference type="Pfam" id="PF00520">
    <property type="entry name" value="Ion_trans"/>
    <property type="match status" value="1"/>
</dbReference>
<evidence type="ECO:0000256" key="1">
    <source>
        <dbReference type="ARBA" id="ARBA00004141"/>
    </source>
</evidence>
<proteinExistence type="predicted"/>
<reference evidence="7" key="1">
    <citation type="submission" date="2020-07" db="EMBL/GenBank/DDBJ databases">
        <title>Pseudomonas chaetoceroseae sp. nov., a new member of the Pseudomonas oleovorans group isolated from a culture of Chaetoceros calcitrans.</title>
        <authorList>
            <person name="Girard L."/>
            <person name="Lood C."/>
            <person name="De Mot R."/>
            <person name="Baudart J."/>
        </authorList>
    </citation>
    <scope>NUCLEOTIDE SEQUENCE</scope>
    <source>
        <strain evidence="7">536</strain>
    </source>
</reference>
<feature type="transmembrane region" description="Helical" evidence="5">
    <location>
        <begin position="133"/>
        <end position="158"/>
    </location>
</feature>
<evidence type="ECO:0000313" key="7">
    <source>
        <dbReference type="EMBL" id="MBG0836950.1"/>
    </source>
</evidence>